<dbReference type="STRING" id="92487.SAMN02745130_03190"/>
<dbReference type="AlphaFoldDB" id="A0A1T4XMP1"/>
<dbReference type="InterPro" id="IPR005184">
    <property type="entry name" value="DUF306_Meta_HslJ"/>
</dbReference>
<evidence type="ECO:0000313" key="3">
    <source>
        <dbReference type="Proteomes" id="UP000190460"/>
    </source>
</evidence>
<dbReference type="Gene3D" id="2.40.128.270">
    <property type="match status" value="1"/>
</dbReference>
<protein>
    <recommendedName>
        <fullName evidence="1">DUF306 domain-containing protein</fullName>
    </recommendedName>
</protein>
<dbReference type="EMBL" id="FUYB01000019">
    <property type="protein sequence ID" value="SKA90806.1"/>
    <property type="molecule type" value="Genomic_DNA"/>
</dbReference>
<dbReference type="RefSeq" id="WP_078923624.1">
    <property type="nucleotide sequence ID" value="NZ_FUYB01000019.1"/>
</dbReference>
<name>A0A1T4XMP1_9GAMM</name>
<dbReference type="Proteomes" id="UP000190460">
    <property type="component" value="Unassembled WGS sequence"/>
</dbReference>
<sequence>MTSEVDQLNSASLTRRSFLILPLAVWAGQLLAADVPTVPSTPSRLPPGACPLNSGGPSLLGSRWFVMSIYNNPVPKPLRMTMLVEQTAMVGTGGCNNYTANFVQVGNRGFKVNELSRGEKPCEVLRPEPGKPTVDVGSWEGKYLRVLRRAGSVQQLGATLQFYDFNGKPSLVFGKIYGSPASLPTT</sequence>
<evidence type="ECO:0000259" key="1">
    <source>
        <dbReference type="Pfam" id="PF03724"/>
    </source>
</evidence>
<accession>A0A1T4XMP1</accession>
<proteinExistence type="predicted"/>
<dbReference type="Pfam" id="PF03724">
    <property type="entry name" value="META"/>
    <property type="match status" value="1"/>
</dbReference>
<dbReference type="OrthoDB" id="5624736at2"/>
<evidence type="ECO:0000313" key="2">
    <source>
        <dbReference type="EMBL" id="SKA90806.1"/>
    </source>
</evidence>
<reference evidence="2 3" key="1">
    <citation type="submission" date="2017-02" db="EMBL/GenBank/DDBJ databases">
        <authorList>
            <person name="Peterson S.W."/>
        </authorList>
    </citation>
    <scope>NUCLEOTIDE SEQUENCE [LARGE SCALE GENOMIC DNA]</scope>
    <source>
        <strain evidence="2 3">ATCC 49788</strain>
    </source>
</reference>
<keyword evidence="3" id="KW-1185">Reference proteome</keyword>
<gene>
    <name evidence="2" type="ORF">SAMN02745130_03190</name>
</gene>
<dbReference type="InterPro" id="IPR038670">
    <property type="entry name" value="HslJ-like_sf"/>
</dbReference>
<organism evidence="2 3">
    <name type="scientific">Thiothrix eikelboomii</name>
    <dbReference type="NCBI Taxonomy" id="92487"/>
    <lineage>
        <taxon>Bacteria</taxon>
        <taxon>Pseudomonadati</taxon>
        <taxon>Pseudomonadota</taxon>
        <taxon>Gammaproteobacteria</taxon>
        <taxon>Thiotrichales</taxon>
        <taxon>Thiotrichaceae</taxon>
        <taxon>Thiothrix</taxon>
    </lineage>
</organism>
<feature type="domain" description="DUF306" evidence="1">
    <location>
        <begin position="59"/>
        <end position="173"/>
    </location>
</feature>